<dbReference type="InterPro" id="IPR013780">
    <property type="entry name" value="Glyco_hydro_b"/>
</dbReference>
<keyword evidence="17" id="KW-1185">Reference proteome</keyword>
<name>A0A0C2JPR0_9ACTN</name>
<dbReference type="SUPFAM" id="SSF49452">
    <property type="entry name" value="Starch-binding domain-like"/>
    <property type="match status" value="1"/>
</dbReference>
<dbReference type="Pfam" id="PF00686">
    <property type="entry name" value="CBM_20"/>
    <property type="match status" value="1"/>
</dbReference>
<dbReference type="GO" id="GO:0046872">
    <property type="term" value="F:metal ion binding"/>
    <property type="evidence" value="ECO:0007669"/>
    <property type="project" value="UniProtKB-KW"/>
</dbReference>
<evidence type="ECO:0000256" key="7">
    <source>
        <dbReference type="ARBA" id="ARBA00022801"/>
    </source>
</evidence>
<evidence type="ECO:0000256" key="3">
    <source>
        <dbReference type="ARBA" id="ARBA00008061"/>
    </source>
</evidence>
<dbReference type="OrthoDB" id="9805159at2"/>
<dbReference type="EC" id="3.2.1.1" evidence="4 12"/>
<dbReference type="Gene3D" id="2.60.40.10">
    <property type="entry name" value="Immunoglobulins"/>
    <property type="match status" value="1"/>
</dbReference>
<comment type="catalytic activity">
    <reaction evidence="1 12">
        <text>Endohydrolysis of (1-&gt;4)-alpha-D-glucosidic linkages in polysaccharides containing three or more (1-&gt;4)-alpha-linked D-glucose units.</text>
        <dbReference type="EC" id="3.2.1.1"/>
    </reaction>
</comment>
<sequence length="626" mass="65709">MQQIRRLGAAAACAVLAATGAAATAAPAAADPAPAEPAVTTAAAADSGPIVHLFQWRWESVARECEDVLGPNGYGAVQVSPPQEHVVLEGEGHPWWQDYQPVSYSIDNTRRGTRAEFADMVERCRDSGVRIYVDAVINHMTGTGSTGSGPGSDGSAYGKYSYPHVPYGDGDFSDCRSDISDWNDPHEVQGCELVSLSDLDTGSEHVRSTVADYLNDLIGLGVAGFRVDAAKHMPAGDLESIYTRLDEVPGFGGRPYVFQEVLEGGGPESIRPPGYTHLGDVTDTRYHSQVGAQVRDGRLTGVLDTVREGMAVDGDQAVVFVDNHDTQRNDTSISRQGMGQRHTLAQALTIAQPYGTAKVMSSYDFDSDKQGPPSTGTEEGNPAGAVTAPTECGQDGWYCEHRDLNAMPTFATAVGDTPATERARDSQGRIAFDRGERGFAAFNATGSAWTLTAPTALPDGSYCDVANGTIGAADACESEAYEVAGGEVTVTVPAEGAVALHTDALCADAQDCGATAPPPGDGECAAVTAEFSARAETWHGQSVHVVGSIPELGSWDPAQSVELSTEAGGYPTWTGSAELPEGTAFEYKLVKIDPDGTVAWESGGNRSASADSPGEDCAQAFTARWR</sequence>
<keyword evidence="9 12" id="KW-0119">Carbohydrate metabolism</keyword>
<accession>A0A0C2JPR0</accession>
<dbReference type="InterPro" id="IPR013783">
    <property type="entry name" value="Ig-like_fold"/>
</dbReference>
<dbReference type="InterPro" id="IPR031319">
    <property type="entry name" value="A-amylase_C"/>
</dbReference>
<dbReference type="EMBL" id="JROO01000019">
    <property type="protein sequence ID" value="KIH98797.1"/>
    <property type="molecule type" value="Genomic_DNA"/>
</dbReference>
<dbReference type="InterPro" id="IPR006047">
    <property type="entry name" value="GH13_cat_dom"/>
</dbReference>
<keyword evidence="10 12" id="KW-0326">Glycosidase</keyword>
<reference evidence="17" key="1">
    <citation type="journal article" date="2015" name="Chem. Biol.">
        <title>Structure, bioactivity, and resistance mechanism of streptomonomicin, an unusual lasso Peptide from an understudied halophilic actinomycete.</title>
        <authorList>
            <person name="Metelev M."/>
            <person name="Tietz J.I."/>
            <person name="Melby J.O."/>
            <person name="Blair P.M."/>
            <person name="Zhu L."/>
            <person name="Livnat I."/>
            <person name="Severinov K."/>
            <person name="Mitchell D.A."/>
        </authorList>
    </citation>
    <scope>NUCLEOTIDE SEQUENCE [LARGE SCALE GENOMIC DNA]</scope>
    <source>
        <strain evidence="17">YIM 90003</strain>
    </source>
</reference>
<evidence type="ECO:0000256" key="6">
    <source>
        <dbReference type="ARBA" id="ARBA00022723"/>
    </source>
</evidence>
<dbReference type="SUPFAM" id="SSF51445">
    <property type="entry name" value="(Trans)glycosidases"/>
    <property type="match status" value="1"/>
</dbReference>
<evidence type="ECO:0000259" key="15">
    <source>
        <dbReference type="PROSITE" id="PS51166"/>
    </source>
</evidence>
<keyword evidence="8" id="KW-0106">Calcium</keyword>
<evidence type="ECO:0000256" key="5">
    <source>
        <dbReference type="ARBA" id="ARBA00017303"/>
    </source>
</evidence>
<protein>
    <recommendedName>
        <fullName evidence="5 12">Alpha-amylase</fullName>
        <ecNumber evidence="4 12">3.2.1.1</ecNumber>
    </recommendedName>
</protein>
<dbReference type="GO" id="GO:0004556">
    <property type="term" value="F:alpha-amylase activity"/>
    <property type="evidence" value="ECO:0007669"/>
    <property type="project" value="UniProtKB-UniRule"/>
</dbReference>
<feature type="region of interest" description="Disordered" evidence="13">
    <location>
        <begin position="362"/>
        <end position="386"/>
    </location>
</feature>
<dbReference type="SUPFAM" id="SSF51011">
    <property type="entry name" value="Glycosyl hydrolase domain"/>
    <property type="match status" value="1"/>
</dbReference>
<evidence type="ECO:0000256" key="1">
    <source>
        <dbReference type="ARBA" id="ARBA00000548"/>
    </source>
</evidence>
<dbReference type="InterPro" id="IPR017853">
    <property type="entry name" value="GH"/>
</dbReference>
<dbReference type="Pfam" id="PF00128">
    <property type="entry name" value="Alpha-amylase"/>
    <property type="match status" value="1"/>
</dbReference>
<dbReference type="SMART" id="SM00642">
    <property type="entry name" value="Aamy"/>
    <property type="match status" value="1"/>
</dbReference>
<evidence type="ECO:0000256" key="14">
    <source>
        <dbReference type="SAM" id="SignalP"/>
    </source>
</evidence>
<dbReference type="CDD" id="cd11317">
    <property type="entry name" value="AmyAc_bac_euk_AmyA"/>
    <property type="match status" value="1"/>
</dbReference>
<evidence type="ECO:0000256" key="11">
    <source>
        <dbReference type="RuleBase" id="RU003615"/>
    </source>
</evidence>
<evidence type="ECO:0000256" key="2">
    <source>
        <dbReference type="ARBA" id="ARBA00001913"/>
    </source>
</evidence>
<dbReference type="Gene3D" id="2.60.40.1180">
    <property type="entry name" value="Golgi alpha-mannosidase II"/>
    <property type="match status" value="1"/>
</dbReference>
<evidence type="ECO:0000256" key="13">
    <source>
        <dbReference type="SAM" id="MobiDB-lite"/>
    </source>
</evidence>
<dbReference type="GO" id="GO:0005975">
    <property type="term" value="P:carbohydrate metabolic process"/>
    <property type="evidence" value="ECO:0007669"/>
    <property type="project" value="InterPro"/>
</dbReference>
<evidence type="ECO:0000256" key="9">
    <source>
        <dbReference type="ARBA" id="ARBA00023277"/>
    </source>
</evidence>
<evidence type="ECO:0000313" key="16">
    <source>
        <dbReference type="EMBL" id="KIH98797.1"/>
    </source>
</evidence>
<dbReference type="InterPro" id="IPR002044">
    <property type="entry name" value="CBM20"/>
</dbReference>
<dbReference type="AlphaFoldDB" id="A0A0C2JPR0"/>
<dbReference type="RefSeq" id="WP_040273038.1">
    <property type="nucleotide sequence ID" value="NZ_JROO01000019.1"/>
</dbReference>
<comment type="cofactor">
    <cofactor evidence="2">
        <name>Ca(2+)</name>
        <dbReference type="ChEBI" id="CHEBI:29108"/>
    </cofactor>
</comment>
<dbReference type="SMART" id="SM00632">
    <property type="entry name" value="Aamy_C"/>
    <property type="match status" value="1"/>
</dbReference>
<dbReference type="PROSITE" id="PS51166">
    <property type="entry name" value="CBM20"/>
    <property type="match status" value="1"/>
</dbReference>
<gene>
    <name evidence="16" type="ORF">LP52_11040</name>
</gene>
<proteinExistence type="inferred from homology"/>
<organism evidence="16 17">
    <name type="scientific">Streptomonospora alba</name>
    <dbReference type="NCBI Taxonomy" id="183763"/>
    <lineage>
        <taxon>Bacteria</taxon>
        <taxon>Bacillati</taxon>
        <taxon>Actinomycetota</taxon>
        <taxon>Actinomycetes</taxon>
        <taxon>Streptosporangiales</taxon>
        <taxon>Nocardiopsidaceae</taxon>
        <taxon>Streptomonospora</taxon>
    </lineage>
</organism>
<dbReference type="SMART" id="SM01065">
    <property type="entry name" value="CBM_2"/>
    <property type="match status" value="1"/>
</dbReference>
<evidence type="ECO:0000313" key="17">
    <source>
        <dbReference type="Proteomes" id="UP000031675"/>
    </source>
</evidence>
<dbReference type="InterPro" id="IPR006046">
    <property type="entry name" value="Alpha_amylase"/>
</dbReference>
<feature type="signal peptide" evidence="14">
    <location>
        <begin position="1"/>
        <end position="25"/>
    </location>
</feature>
<keyword evidence="7 12" id="KW-0378">Hydrolase</keyword>
<feature type="domain" description="CBM20" evidence="15">
    <location>
        <begin position="518"/>
        <end position="626"/>
    </location>
</feature>
<dbReference type="PANTHER" id="PTHR43447">
    <property type="entry name" value="ALPHA-AMYLASE"/>
    <property type="match status" value="1"/>
</dbReference>
<dbReference type="Gene3D" id="3.20.20.80">
    <property type="entry name" value="Glycosidases"/>
    <property type="match status" value="1"/>
</dbReference>
<dbReference type="Pfam" id="PF02806">
    <property type="entry name" value="Alpha-amylase_C"/>
    <property type="match status" value="1"/>
</dbReference>
<comment type="caution">
    <text evidence="16">The sequence shown here is derived from an EMBL/GenBank/DDBJ whole genome shotgun (WGS) entry which is preliminary data.</text>
</comment>
<dbReference type="GO" id="GO:2001070">
    <property type="term" value="F:starch binding"/>
    <property type="evidence" value="ECO:0007669"/>
    <property type="project" value="InterPro"/>
</dbReference>
<dbReference type="STRING" id="183763.LP52_11040"/>
<evidence type="ECO:0000256" key="8">
    <source>
        <dbReference type="ARBA" id="ARBA00022837"/>
    </source>
</evidence>
<comment type="similarity">
    <text evidence="3 11">Belongs to the glycosyl hydrolase 13 family.</text>
</comment>
<evidence type="ECO:0000256" key="10">
    <source>
        <dbReference type="ARBA" id="ARBA00023295"/>
    </source>
</evidence>
<keyword evidence="6" id="KW-0479">Metal-binding</keyword>
<dbReference type="Proteomes" id="UP000031675">
    <property type="component" value="Unassembled WGS sequence"/>
</dbReference>
<evidence type="ECO:0000256" key="4">
    <source>
        <dbReference type="ARBA" id="ARBA00012595"/>
    </source>
</evidence>
<feature type="chain" id="PRO_5039404736" description="Alpha-amylase" evidence="14">
    <location>
        <begin position="26"/>
        <end position="626"/>
    </location>
</feature>
<dbReference type="InterPro" id="IPR013784">
    <property type="entry name" value="Carb-bd-like_fold"/>
</dbReference>
<evidence type="ECO:0000256" key="12">
    <source>
        <dbReference type="RuleBase" id="RU361134"/>
    </source>
</evidence>
<dbReference type="PRINTS" id="PR00110">
    <property type="entry name" value="ALPHAAMYLASE"/>
</dbReference>
<dbReference type="InterPro" id="IPR006048">
    <property type="entry name" value="A-amylase/branching_C"/>
</dbReference>
<keyword evidence="14" id="KW-0732">Signal</keyword>